<comment type="caution">
    <text evidence="2">The sequence shown here is derived from an EMBL/GenBank/DDBJ whole genome shotgun (WGS) entry which is preliminary data.</text>
</comment>
<protein>
    <submittedName>
        <fullName evidence="2">Chromosome segregation ATPase</fullName>
    </submittedName>
</protein>
<gene>
    <name evidence="2" type="ORF">H4W29_000858</name>
</gene>
<evidence type="ECO:0000256" key="1">
    <source>
        <dbReference type="SAM" id="Coils"/>
    </source>
</evidence>
<keyword evidence="1" id="KW-0175">Coiled coil</keyword>
<evidence type="ECO:0000313" key="2">
    <source>
        <dbReference type="EMBL" id="MBE1503677.1"/>
    </source>
</evidence>
<evidence type="ECO:0000313" key="3">
    <source>
        <dbReference type="Proteomes" id="UP000620262"/>
    </source>
</evidence>
<sequence length="513" mass="58094">MSFFRRNEEPVKSGLRVSSHRQLPSVTEQTALVDRPPVQYSVSEVDDFQAFGTAIEENKQSSEELLVSLTSLQERVSSLLGAHSHSLNETGALRAECSRLSSLLDYESNARRKADQENQRLTADNKELTLDGSQLRVEAGTYREELVKLQGVHELTREEFTVVEARLIDAEREIRDRALQFDEVSAQLRRTQQDHDARSRELASTREKLELETTAHQLLAESSRRENSIQLREIARLNEERSHLKTNLSEYEALTRGLQSSVANLKQDLAASEERYRRLEAEFETLETSSTLELANLRTKHEAIGSKSELVEKLLSTANSRNKMTDEELQSTRAELKRTKGELATALARLERMTDELNRVRLNGTESEAARRELAAHSNDLVMKLREAESQRSKRDREIEAFKHDLDTRLDTDRYEISQLRTSLEIAKSEIRQLRAERAILSGQLEVARGDRPSLADALPVEEPVKEEVRMPAATFAPMIDISNKSLRGNGIVAGSINDELAAIETNLRTPAE</sequence>
<feature type="coiled-coil region" evidence="1">
    <location>
        <begin position="417"/>
        <end position="444"/>
    </location>
</feature>
<reference evidence="2 3" key="1">
    <citation type="submission" date="2020-10" db="EMBL/GenBank/DDBJ databases">
        <title>Sequencing the genomes of 1000 actinobacteria strains.</title>
        <authorList>
            <person name="Klenk H.-P."/>
        </authorList>
    </citation>
    <scope>NUCLEOTIDE SEQUENCE [LARGE SCALE GENOMIC DNA]</scope>
    <source>
        <strain evidence="2 3">DSM 7307</strain>
    </source>
</reference>
<dbReference type="Proteomes" id="UP000620262">
    <property type="component" value="Unassembled WGS sequence"/>
</dbReference>
<proteinExistence type="predicted"/>
<organism evidence="2 3">
    <name type="scientific">Rhizobium viscosum</name>
    <name type="common">Arthrobacter viscosus</name>
    <dbReference type="NCBI Taxonomy" id="1673"/>
    <lineage>
        <taxon>Bacteria</taxon>
        <taxon>Pseudomonadati</taxon>
        <taxon>Pseudomonadota</taxon>
        <taxon>Alphaproteobacteria</taxon>
        <taxon>Hyphomicrobiales</taxon>
        <taxon>Rhizobiaceae</taxon>
        <taxon>Rhizobium/Agrobacterium group</taxon>
        <taxon>Rhizobium</taxon>
    </lineage>
</organism>
<feature type="coiled-coil region" evidence="1">
    <location>
        <begin position="220"/>
        <end position="289"/>
    </location>
</feature>
<name>A0ABR9IL82_RHIVS</name>
<feature type="coiled-coil region" evidence="1">
    <location>
        <begin position="322"/>
        <end position="363"/>
    </location>
</feature>
<keyword evidence="3" id="KW-1185">Reference proteome</keyword>
<dbReference type="RefSeq" id="WP_246517117.1">
    <property type="nucleotide sequence ID" value="NZ_BAAAVL010000001.1"/>
</dbReference>
<accession>A0ABR9IL82</accession>
<dbReference type="EMBL" id="JADBEC010000001">
    <property type="protein sequence ID" value="MBE1503677.1"/>
    <property type="molecule type" value="Genomic_DNA"/>
</dbReference>